<accession>A0A3L6LCQ8</accession>
<name>A0A3L6LCQ8_9TRYP</name>
<dbReference type="EMBL" id="QSBY01000004">
    <property type="protein sequence ID" value="RHW73007.1"/>
    <property type="molecule type" value="Genomic_DNA"/>
</dbReference>
<dbReference type="SUPFAM" id="SSF48452">
    <property type="entry name" value="TPR-like"/>
    <property type="match status" value="1"/>
</dbReference>
<reference evidence="1" key="1">
    <citation type="submission" date="2018-09" db="EMBL/GenBank/DDBJ databases">
        <title>whole genome sequence of T. equiperdum IVM-t1 strain.</title>
        <authorList>
            <person name="Suganuma K."/>
        </authorList>
    </citation>
    <scope>NUCLEOTIDE SEQUENCE [LARGE SCALE GENOMIC DNA]</scope>
    <source>
        <strain evidence="1">IVM-t1</strain>
    </source>
</reference>
<evidence type="ECO:0008006" key="2">
    <source>
        <dbReference type="Google" id="ProtNLM"/>
    </source>
</evidence>
<comment type="caution">
    <text evidence="1">The sequence shown here is derived from an EMBL/GenBank/DDBJ whole genome shotgun (WGS) entry which is preliminary data.</text>
</comment>
<protein>
    <recommendedName>
        <fullName evidence="2">Tetratricopeptide repeat</fullName>
    </recommendedName>
</protein>
<dbReference type="Gene3D" id="1.25.40.10">
    <property type="entry name" value="Tetratricopeptide repeat domain"/>
    <property type="match status" value="1"/>
</dbReference>
<evidence type="ECO:0000313" key="1">
    <source>
        <dbReference type="EMBL" id="RHW73007.1"/>
    </source>
</evidence>
<proteinExistence type="predicted"/>
<dbReference type="Proteomes" id="UP000266743">
    <property type="component" value="Chromosome 4"/>
</dbReference>
<dbReference type="AlphaFoldDB" id="A0A3L6LCQ8"/>
<organism evidence="1">
    <name type="scientific">Trypanosoma brucei equiperdum</name>
    <dbReference type="NCBI Taxonomy" id="630700"/>
    <lineage>
        <taxon>Eukaryota</taxon>
        <taxon>Discoba</taxon>
        <taxon>Euglenozoa</taxon>
        <taxon>Kinetoplastea</taxon>
        <taxon>Metakinetoplastina</taxon>
        <taxon>Trypanosomatida</taxon>
        <taxon>Trypanosomatidae</taxon>
        <taxon>Trypanosoma</taxon>
    </lineage>
</organism>
<sequence length="320" mass="35665">MFLRRLIVSQRRHVFCAGVVLSASRFCSGCGTTASRADSPPTSAVNVESFTLNEEVVKRDMEALAKWNDLSSRMDAYREEKQYGKILSAVDEGIAMLEEMGALSAPIQCETLLLLEASQAHYNLQQYDLALERAKKAKQTLMVAPEGMRDAAKLGETNQLIGYIHLKSGKLEEANSVFTDILRWIDVDARTATPMQAVAAVNMRRFIVTGIALCWHKVAERECATGGDGREMYGKALDLLLEALNTHIDENDHEMVKMSLLSILQCFDGIGDGSQAVTTAEKLVRWCSRHKDEQGIAEGNEWLTKMQEKYPQKKEEGDKV</sequence>
<dbReference type="InterPro" id="IPR011990">
    <property type="entry name" value="TPR-like_helical_dom_sf"/>
</dbReference>
<gene>
    <name evidence="1" type="ORF">DPX39_040026600</name>
</gene>